<keyword evidence="2" id="KW-1185">Reference proteome</keyword>
<name>A0A6L6IS69_9RHOB</name>
<dbReference type="Proteomes" id="UP000478740">
    <property type="component" value="Unassembled WGS sequence"/>
</dbReference>
<evidence type="ECO:0000313" key="1">
    <source>
        <dbReference type="EMBL" id="MTH63335.1"/>
    </source>
</evidence>
<gene>
    <name evidence="1" type="ORF">GL284_03510</name>
</gene>
<comment type="caution">
    <text evidence="1">The sequence shown here is derived from an EMBL/GenBank/DDBJ whole genome shotgun (WGS) entry which is preliminary data.</text>
</comment>
<protein>
    <submittedName>
        <fullName evidence="1">Uncharacterized protein</fullName>
    </submittedName>
</protein>
<evidence type="ECO:0000313" key="2">
    <source>
        <dbReference type="Proteomes" id="UP000478740"/>
    </source>
</evidence>
<dbReference type="AlphaFoldDB" id="A0A6L6IS69"/>
<dbReference type="EMBL" id="WMII01000002">
    <property type="protein sequence ID" value="MTH63335.1"/>
    <property type="molecule type" value="Genomic_DNA"/>
</dbReference>
<organism evidence="1 2">
    <name type="scientific">Paracoccus shanxieyensis</name>
    <dbReference type="NCBI Taxonomy" id="2675752"/>
    <lineage>
        <taxon>Bacteria</taxon>
        <taxon>Pseudomonadati</taxon>
        <taxon>Pseudomonadota</taxon>
        <taxon>Alphaproteobacteria</taxon>
        <taxon>Rhodobacterales</taxon>
        <taxon>Paracoccaceae</taxon>
        <taxon>Paracoccus</taxon>
    </lineage>
</organism>
<sequence length="53" mass="5916">MADPFAIAHEAFVRLQKLGEGQQGTKPLRDLTANAQRGYQRPTLHHIMTTTPT</sequence>
<dbReference type="RefSeq" id="WP_155043249.1">
    <property type="nucleotide sequence ID" value="NZ_WMIH01000005.1"/>
</dbReference>
<accession>A0A6L6IS69</accession>
<proteinExistence type="predicted"/>
<reference evidence="1 2" key="1">
    <citation type="submission" date="2019-11" db="EMBL/GenBank/DDBJ databases">
        <authorList>
            <person name="Dong K."/>
        </authorList>
    </citation>
    <scope>NUCLEOTIDE SEQUENCE [LARGE SCALE GENOMIC DNA]</scope>
    <source>
        <strain evidence="1 2">DK608</strain>
    </source>
</reference>